<dbReference type="AlphaFoldDB" id="A0A9W8N4D4"/>
<dbReference type="Proteomes" id="UP001148614">
    <property type="component" value="Unassembled WGS sequence"/>
</dbReference>
<accession>A0A9W8N4D4</accession>
<evidence type="ECO:0000313" key="2">
    <source>
        <dbReference type="EMBL" id="KAJ3554710.1"/>
    </source>
</evidence>
<protein>
    <submittedName>
        <fullName evidence="2">Uncharacterized protein</fullName>
    </submittedName>
</protein>
<reference evidence="2" key="1">
    <citation type="submission" date="2022-07" db="EMBL/GenBank/DDBJ databases">
        <title>Genome Sequence of Xylaria arbuscula.</title>
        <authorList>
            <person name="Buettner E."/>
        </authorList>
    </citation>
    <scope>NUCLEOTIDE SEQUENCE</scope>
    <source>
        <strain evidence="2">VT107</strain>
    </source>
</reference>
<dbReference type="EMBL" id="JANPWZ010003017">
    <property type="protein sequence ID" value="KAJ3554710.1"/>
    <property type="molecule type" value="Genomic_DNA"/>
</dbReference>
<comment type="caution">
    <text evidence="2">The sequence shown here is derived from an EMBL/GenBank/DDBJ whole genome shotgun (WGS) entry which is preliminary data.</text>
</comment>
<sequence>MRGSTLTLTCIFDAIAGAGARGFRLPESTYTGLYQIHKEQRSSTKADSCDEGPESQQIPHVEQDSSEVVRALEAHILLQGRELAAKELEVMLRGLLKQFIRSEGFSPSLLRVAQCRAACTLILPKNKAEREKDLAAVIVEWLRLGTRGSVKR</sequence>
<evidence type="ECO:0000256" key="1">
    <source>
        <dbReference type="SAM" id="MobiDB-lite"/>
    </source>
</evidence>
<keyword evidence="3" id="KW-1185">Reference proteome</keyword>
<name>A0A9W8N4D4_9PEZI</name>
<feature type="region of interest" description="Disordered" evidence="1">
    <location>
        <begin position="42"/>
        <end position="61"/>
    </location>
</feature>
<organism evidence="2 3">
    <name type="scientific">Xylaria arbuscula</name>
    <dbReference type="NCBI Taxonomy" id="114810"/>
    <lineage>
        <taxon>Eukaryota</taxon>
        <taxon>Fungi</taxon>
        <taxon>Dikarya</taxon>
        <taxon>Ascomycota</taxon>
        <taxon>Pezizomycotina</taxon>
        <taxon>Sordariomycetes</taxon>
        <taxon>Xylariomycetidae</taxon>
        <taxon>Xylariales</taxon>
        <taxon>Xylariaceae</taxon>
        <taxon>Xylaria</taxon>
    </lineage>
</organism>
<evidence type="ECO:0000313" key="3">
    <source>
        <dbReference type="Proteomes" id="UP001148614"/>
    </source>
</evidence>
<proteinExistence type="predicted"/>
<gene>
    <name evidence="2" type="ORF">NPX13_g10542</name>
</gene>